<dbReference type="InterPro" id="IPR036928">
    <property type="entry name" value="AS_sf"/>
</dbReference>
<evidence type="ECO:0000313" key="3">
    <source>
        <dbReference type="EMBL" id="CAG9765176.1"/>
    </source>
</evidence>
<dbReference type="PIRSF" id="PIRSF001221">
    <property type="entry name" value="Amidase_fungi"/>
    <property type="match status" value="1"/>
</dbReference>
<dbReference type="OrthoDB" id="6428749at2759"/>
<dbReference type="AlphaFoldDB" id="A0A9N9MQQ8"/>
<proteinExistence type="predicted"/>
<dbReference type="InterPro" id="IPR023631">
    <property type="entry name" value="Amidase_dom"/>
</dbReference>
<reference evidence="3" key="1">
    <citation type="submission" date="2022-01" db="EMBL/GenBank/DDBJ databases">
        <authorList>
            <person name="King R."/>
        </authorList>
    </citation>
    <scope>NUCLEOTIDE SEQUENCE</scope>
</reference>
<protein>
    <recommendedName>
        <fullName evidence="2">Amidase domain-containing protein</fullName>
    </recommendedName>
</protein>
<keyword evidence="4" id="KW-1185">Reference proteome</keyword>
<evidence type="ECO:0000313" key="4">
    <source>
        <dbReference type="Proteomes" id="UP001152799"/>
    </source>
</evidence>
<evidence type="ECO:0000259" key="2">
    <source>
        <dbReference type="Pfam" id="PF01425"/>
    </source>
</evidence>
<gene>
    <name evidence="3" type="ORF">CEUTPL_LOCUS5791</name>
</gene>
<feature type="active site" description="Acyl-ester intermediate" evidence="1">
    <location>
        <position position="222"/>
    </location>
</feature>
<dbReference type="EMBL" id="OU892278">
    <property type="protein sequence ID" value="CAG9765176.1"/>
    <property type="molecule type" value="Genomic_DNA"/>
</dbReference>
<name>A0A9N9MQQ8_9CUCU</name>
<dbReference type="Pfam" id="PF01425">
    <property type="entry name" value="Amidase"/>
    <property type="match status" value="1"/>
</dbReference>
<organism evidence="3 4">
    <name type="scientific">Ceutorhynchus assimilis</name>
    <name type="common">cabbage seed weevil</name>
    <dbReference type="NCBI Taxonomy" id="467358"/>
    <lineage>
        <taxon>Eukaryota</taxon>
        <taxon>Metazoa</taxon>
        <taxon>Ecdysozoa</taxon>
        <taxon>Arthropoda</taxon>
        <taxon>Hexapoda</taxon>
        <taxon>Insecta</taxon>
        <taxon>Pterygota</taxon>
        <taxon>Neoptera</taxon>
        <taxon>Endopterygota</taxon>
        <taxon>Coleoptera</taxon>
        <taxon>Polyphaga</taxon>
        <taxon>Cucujiformia</taxon>
        <taxon>Curculionidae</taxon>
        <taxon>Ceutorhynchinae</taxon>
        <taxon>Ceutorhynchus</taxon>
    </lineage>
</organism>
<sequence length="514" mass="56734">MGILINITVFVRYYLDLLIDKLFGLCYDPTREYIPPIKNPILLESATSLAKKIKKHELTSQEIVKAFIDRIHEVNPIINALVDERFNEALKEAEKIDEDIASGTIMEVDFQEKPFLGVPFTSKESTACEGLSWTFGIKKRKGKKANFDAACIKSMKQAGAILLGVSNVPQLNLWQETSNPVYGLTKNPYNTTRNVGGSSGGESSLLAAGATPLGVGTDIGGSCRIPAFMCGVFGHKITNNLVSTEGLTFRTGEETDSMVSVGPMTRFARDLAPFIKVLVGGANAGKLNLDLPVSIKKLKVYYVTDPGDSLMSPFRNEMKKVLMKAVAHLEETCDLKPQELVFQDLQYQYKIWKYWMSVEGNNFKNEINDKKGEVSPMKEILKHFTVGGDFTTATVLNLMNGYLKTANMVDMTKTLKEAFLTKLDDNSILLYPSAPFPASYHHTALIRPYNFACFAIWNAMKFPATQVPMGLNKDSLPLGIQVVAAPYQDRLCVAVAKELETAFGGYVPPTVSGQ</sequence>
<dbReference type="PANTHER" id="PTHR43372:SF1">
    <property type="entry name" value="LD38433P"/>
    <property type="match status" value="1"/>
</dbReference>
<dbReference type="InterPro" id="IPR052739">
    <property type="entry name" value="FAAH2"/>
</dbReference>
<dbReference type="SUPFAM" id="SSF75304">
    <property type="entry name" value="Amidase signature (AS) enzymes"/>
    <property type="match status" value="1"/>
</dbReference>
<feature type="active site" description="Charge relay system" evidence="1">
    <location>
        <position position="123"/>
    </location>
</feature>
<dbReference type="GO" id="GO:0012505">
    <property type="term" value="C:endomembrane system"/>
    <property type="evidence" value="ECO:0007669"/>
    <property type="project" value="TreeGrafter"/>
</dbReference>
<evidence type="ECO:0000256" key="1">
    <source>
        <dbReference type="PIRSR" id="PIRSR001221-1"/>
    </source>
</evidence>
<dbReference type="Gene3D" id="3.90.1300.10">
    <property type="entry name" value="Amidase signature (AS) domain"/>
    <property type="match status" value="1"/>
</dbReference>
<feature type="domain" description="Amidase" evidence="2">
    <location>
        <begin position="62"/>
        <end position="492"/>
    </location>
</feature>
<feature type="active site" description="Charge relay system" evidence="1">
    <location>
        <position position="198"/>
    </location>
</feature>
<dbReference type="Proteomes" id="UP001152799">
    <property type="component" value="Chromosome 2"/>
</dbReference>
<accession>A0A9N9MQQ8</accession>
<dbReference type="PANTHER" id="PTHR43372">
    <property type="entry name" value="FATTY-ACID AMIDE HYDROLASE"/>
    <property type="match status" value="1"/>
</dbReference>